<proteinExistence type="predicted"/>
<organism evidence="1">
    <name type="scientific">marine sediment metagenome</name>
    <dbReference type="NCBI Taxonomy" id="412755"/>
    <lineage>
        <taxon>unclassified sequences</taxon>
        <taxon>metagenomes</taxon>
        <taxon>ecological metagenomes</taxon>
    </lineage>
</organism>
<evidence type="ECO:0000313" key="1">
    <source>
        <dbReference type="EMBL" id="KKM95256.1"/>
    </source>
</evidence>
<accession>A0A0F9M7D6</accession>
<protein>
    <submittedName>
        <fullName evidence="1">Uncharacterized protein</fullName>
    </submittedName>
</protein>
<comment type="caution">
    <text evidence="1">The sequence shown here is derived from an EMBL/GenBank/DDBJ whole genome shotgun (WGS) entry which is preliminary data.</text>
</comment>
<dbReference type="EMBL" id="LAZR01006031">
    <property type="protein sequence ID" value="KKM95256.1"/>
    <property type="molecule type" value="Genomic_DNA"/>
</dbReference>
<name>A0A0F9M7D6_9ZZZZ</name>
<dbReference type="AlphaFoldDB" id="A0A0F9M7D6"/>
<reference evidence="1" key="1">
    <citation type="journal article" date="2015" name="Nature">
        <title>Complex archaea that bridge the gap between prokaryotes and eukaryotes.</title>
        <authorList>
            <person name="Spang A."/>
            <person name="Saw J.H."/>
            <person name="Jorgensen S.L."/>
            <person name="Zaremba-Niedzwiedzka K."/>
            <person name="Martijn J."/>
            <person name="Lind A.E."/>
            <person name="van Eijk R."/>
            <person name="Schleper C."/>
            <person name="Guy L."/>
            <person name="Ettema T.J."/>
        </authorList>
    </citation>
    <scope>NUCLEOTIDE SEQUENCE</scope>
</reference>
<gene>
    <name evidence="1" type="ORF">LCGC14_1190050</name>
</gene>
<sequence length="230" mass="27333">MKMGTKCPLIEELQRKIEKTYALDTGITNIEEFVIGNKGYKKFYAKEKIKTVVNNSYSRSQVFIRDVGNTLKISIYYPDELIKVLEDNDPRIGLHDDNIDACASFVEELDHFLFIAQNFKLNRPFSLLELELQANVTKYLVLKYFIALQSKSIRLSKSDKEYIRHHLFYKRKYDTDDPSERKRYEDAKIFGIIYTKYIDFLSHEDRLRDLRKFSRMTCSSKIRHIQSIRN</sequence>